<organism evidence="1 2">
    <name type="scientific">Araneus ventricosus</name>
    <name type="common">Orbweaver spider</name>
    <name type="synonym">Epeira ventricosa</name>
    <dbReference type="NCBI Taxonomy" id="182803"/>
    <lineage>
        <taxon>Eukaryota</taxon>
        <taxon>Metazoa</taxon>
        <taxon>Ecdysozoa</taxon>
        <taxon>Arthropoda</taxon>
        <taxon>Chelicerata</taxon>
        <taxon>Arachnida</taxon>
        <taxon>Araneae</taxon>
        <taxon>Araneomorphae</taxon>
        <taxon>Entelegynae</taxon>
        <taxon>Araneoidea</taxon>
        <taxon>Araneidae</taxon>
        <taxon>Araneus</taxon>
    </lineage>
</organism>
<keyword evidence="2" id="KW-1185">Reference proteome</keyword>
<reference evidence="1 2" key="1">
    <citation type="journal article" date="2019" name="Sci. Rep.">
        <title>Orb-weaving spider Araneus ventricosus genome elucidates the spidroin gene catalogue.</title>
        <authorList>
            <person name="Kono N."/>
            <person name="Nakamura H."/>
            <person name="Ohtoshi R."/>
            <person name="Moran D.A.P."/>
            <person name="Shinohara A."/>
            <person name="Yoshida Y."/>
            <person name="Fujiwara M."/>
            <person name="Mori M."/>
            <person name="Tomita M."/>
            <person name="Arakawa K."/>
        </authorList>
    </citation>
    <scope>NUCLEOTIDE SEQUENCE [LARGE SCALE GENOMIC DNA]</scope>
</reference>
<evidence type="ECO:0000313" key="2">
    <source>
        <dbReference type="Proteomes" id="UP000499080"/>
    </source>
</evidence>
<evidence type="ECO:0000313" key="1">
    <source>
        <dbReference type="EMBL" id="GBM25733.1"/>
    </source>
</evidence>
<dbReference type="Proteomes" id="UP000499080">
    <property type="component" value="Unassembled WGS sequence"/>
</dbReference>
<dbReference type="EMBL" id="BGPR01000544">
    <property type="protein sequence ID" value="GBM25733.1"/>
    <property type="molecule type" value="Genomic_DNA"/>
</dbReference>
<dbReference type="OrthoDB" id="6433568at2759"/>
<dbReference type="PANTHER" id="PTHR31511">
    <property type="entry name" value="PROTEIN CBG23764"/>
    <property type="match status" value="1"/>
</dbReference>
<sequence length="128" mass="15088">MARKGCYPYDYFNSFSKFDETFLPPMSAFFNSLRNENVSDDDYEYVQSIWDIFSLQNLGDYHDLYMTSDVLLLADILENFRTLCLNFYKIDPCHLYTAPGLAWQACLRMTGVNLELETDIDMHLFIEK</sequence>
<dbReference type="PANTHER" id="PTHR31511:SF12">
    <property type="entry name" value="RHO TERMINATION FACTOR N-TERMINAL DOMAIN-CONTAINING PROTEIN"/>
    <property type="match status" value="1"/>
</dbReference>
<accession>A0A4Y2E974</accession>
<dbReference type="AlphaFoldDB" id="A0A4Y2E974"/>
<gene>
    <name evidence="1" type="ORF">AVEN_242001_1</name>
</gene>
<protein>
    <recommendedName>
        <fullName evidence="3">DNA-directed DNA polymerase</fullName>
    </recommendedName>
</protein>
<evidence type="ECO:0008006" key="3">
    <source>
        <dbReference type="Google" id="ProtNLM"/>
    </source>
</evidence>
<name>A0A4Y2E974_ARAVE</name>
<proteinExistence type="predicted"/>
<comment type="caution">
    <text evidence="1">The sequence shown here is derived from an EMBL/GenBank/DDBJ whole genome shotgun (WGS) entry which is preliminary data.</text>
</comment>